<dbReference type="InterPro" id="IPR039422">
    <property type="entry name" value="MarR/SlyA-like"/>
</dbReference>
<dbReference type="AlphaFoldDB" id="A0A7I9VF35"/>
<dbReference type="Pfam" id="PF12802">
    <property type="entry name" value="MarR_2"/>
    <property type="match status" value="1"/>
</dbReference>
<evidence type="ECO:0000313" key="3">
    <source>
        <dbReference type="Proteomes" id="UP000444960"/>
    </source>
</evidence>
<proteinExistence type="predicted"/>
<reference evidence="3" key="1">
    <citation type="submission" date="2019-06" db="EMBL/GenBank/DDBJ databases">
        <title>Gordonia isolated from sludge of a wastewater treatment plant.</title>
        <authorList>
            <person name="Tamura T."/>
            <person name="Aoyama K."/>
            <person name="Kang Y."/>
            <person name="Saito S."/>
            <person name="Akiyama N."/>
            <person name="Yazawa K."/>
            <person name="Gonoi T."/>
            <person name="Mikami Y."/>
        </authorList>
    </citation>
    <scope>NUCLEOTIDE SEQUENCE [LARGE SCALE GENOMIC DNA]</scope>
    <source>
        <strain evidence="3">NBRC 107696</strain>
    </source>
</reference>
<evidence type="ECO:0000259" key="1">
    <source>
        <dbReference type="PROSITE" id="PS50995"/>
    </source>
</evidence>
<name>A0A7I9VF35_9ACTN</name>
<dbReference type="OrthoDB" id="8635520at2"/>
<dbReference type="PANTHER" id="PTHR33164">
    <property type="entry name" value="TRANSCRIPTIONAL REGULATOR, MARR FAMILY"/>
    <property type="match status" value="1"/>
</dbReference>
<keyword evidence="3" id="KW-1185">Reference proteome</keyword>
<sequence>MPDEPRWLTAAEMDAWLPLLAVINQLPQALDQQLRTDAGISHVYYSMLALLSNAPDRTMTMGELARDSFTSPSRLTHAVASMEKRGWVARCADPGNRRIQNVSLTDDGVTLLVRIAPGHVDEVRRRVFDRLSPSQVEQLRDIASTLAEQS</sequence>
<dbReference type="GO" id="GO:0006950">
    <property type="term" value="P:response to stress"/>
    <property type="evidence" value="ECO:0007669"/>
    <property type="project" value="TreeGrafter"/>
</dbReference>
<organism evidence="2 3">
    <name type="scientific">Gordonia spumicola</name>
    <dbReference type="NCBI Taxonomy" id="589161"/>
    <lineage>
        <taxon>Bacteria</taxon>
        <taxon>Bacillati</taxon>
        <taxon>Actinomycetota</taxon>
        <taxon>Actinomycetes</taxon>
        <taxon>Mycobacteriales</taxon>
        <taxon>Gordoniaceae</taxon>
        <taxon>Gordonia</taxon>
    </lineage>
</organism>
<dbReference type="InterPro" id="IPR000835">
    <property type="entry name" value="HTH_MarR-typ"/>
</dbReference>
<dbReference type="Gene3D" id="1.10.10.10">
    <property type="entry name" value="Winged helix-like DNA-binding domain superfamily/Winged helix DNA-binding domain"/>
    <property type="match status" value="1"/>
</dbReference>
<dbReference type="RefSeq" id="WP_161897361.1">
    <property type="nucleotide sequence ID" value="NZ_BJOV01000005.1"/>
</dbReference>
<protein>
    <submittedName>
        <fullName evidence="2">MarR family transcriptional regulator</fullName>
    </submittedName>
</protein>
<dbReference type="SMART" id="SM00347">
    <property type="entry name" value="HTH_MARR"/>
    <property type="match status" value="1"/>
</dbReference>
<evidence type="ECO:0000313" key="2">
    <source>
        <dbReference type="EMBL" id="GEE03926.1"/>
    </source>
</evidence>
<accession>A0A7I9VF35</accession>
<feature type="domain" description="HTH marR-type" evidence="1">
    <location>
        <begin position="16"/>
        <end position="148"/>
    </location>
</feature>
<dbReference type="EMBL" id="BJOV01000005">
    <property type="protein sequence ID" value="GEE03926.1"/>
    <property type="molecule type" value="Genomic_DNA"/>
</dbReference>
<dbReference type="InterPro" id="IPR036390">
    <property type="entry name" value="WH_DNA-bd_sf"/>
</dbReference>
<dbReference type="GO" id="GO:0003700">
    <property type="term" value="F:DNA-binding transcription factor activity"/>
    <property type="evidence" value="ECO:0007669"/>
    <property type="project" value="InterPro"/>
</dbReference>
<dbReference type="InterPro" id="IPR036388">
    <property type="entry name" value="WH-like_DNA-bd_sf"/>
</dbReference>
<dbReference type="PANTHER" id="PTHR33164:SF99">
    <property type="entry name" value="MARR FAMILY REGULATORY PROTEIN"/>
    <property type="match status" value="1"/>
</dbReference>
<dbReference type="SUPFAM" id="SSF46785">
    <property type="entry name" value="Winged helix' DNA-binding domain"/>
    <property type="match status" value="1"/>
</dbReference>
<gene>
    <name evidence="2" type="ORF">nbrc107696_43720</name>
</gene>
<dbReference type="PRINTS" id="PR00598">
    <property type="entry name" value="HTHMARR"/>
</dbReference>
<comment type="caution">
    <text evidence="2">The sequence shown here is derived from an EMBL/GenBank/DDBJ whole genome shotgun (WGS) entry which is preliminary data.</text>
</comment>
<dbReference type="Proteomes" id="UP000444960">
    <property type="component" value="Unassembled WGS sequence"/>
</dbReference>
<dbReference type="PROSITE" id="PS50995">
    <property type="entry name" value="HTH_MARR_2"/>
    <property type="match status" value="1"/>
</dbReference>